<dbReference type="InterPro" id="IPR046521">
    <property type="entry name" value="DUF6698"/>
</dbReference>
<evidence type="ECO:0000313" key="1">
    <source>
        <dbReference type="EMBL" id="KAJ7353644.1"/>
    </source>
</evidence>
<dbReference type="EMBL" id="JARIHO010000011">
    <property type="protein sequence ID" value="KAJ7353644.1"/>
    <property type="molecule type" value="Genomic_DNA"/>
</dbReference>
<keyword evidence="2" id="KW-1185">Reference proteome</keyword>
<evidence type="ECO:0000313" key="2">
    <source>
        <dbReference type="Proteomes" id="UP001218218"/>
    </source>
</evidence>
<dbReference type="Proteomes" id="UP001218218">
    <property type="component" value="Unassembled WGS sequence"/>
</dbReference>
<reference evidence="1" key="1">
    <citation type="submission" date="2023-03" db="EMBL/GenBank/DDBJ databases">
        <title>Massive genome expansion in bonnet fungi (Mycena s.s.) driven by repeated elements and novel gene families across ecological guilds.</title>
        <authorList>
            <consortium name="Lawrence Berkeley National Laboratory"/>
            <person name="Harder C.B."/>
            <person name="Miyauchi S."/>
            <person name="Viragh M."/>
            <person name="Kuo A."/>
            <person name="Thoen E."/>
            <person name="Andreopoulos B."/>
            <person name="Lu D."/>
            <person name="Skrede I."/>
            <person name="Drula E."/>
            <person name="Henrissat B."/>
            <person name="Morin E."/>
            <person name="Kohler A."/>
            <person name="Barry K."/>
            <person name="LaButti K."/>
            <person name="Morin E."/>
            <person name="Salamov A."/>
            <person name="Lipzen A."/>
            <person name="Mereny Z."/>
            <person name="Hegedus B."/>
            <person name="Baldrian P."/>
            <person name="Stursova M."/>
            <person name="Weitz H."/>
            <person name="Taylor A."/>
            <person name="Grigoriev I.V."/>
            <person name="Nagy L.G."/>
            <person name="Martin F."/>
            <person name="Kauserud H."/>
        </authorList>
    </citation>
    <scope>NUCLEOTIDE SEQUENCE</scope>
    <source>
        <strain evidence="1">CBHHK002</strain>
    </source>
</reference>
<organism evidence="1 2">
    <name type="scientific">Mycena albidolilacea</name>
    <dbReference type="NCBI Taxonomy" id="1033008"/>
    <lineage>
        <taxon>Eukaryota</taxon>
        <taxon>Fungi</taxon>
        <taxon>Dikarya</taxon>
        <taxon>Basidiomycota</taxon>
        <taxon>Agaricomycotina</taxon>
        <taxon>Agaricomycetes</taxon>
        <taxon>Agaricomycetidae</taxon>
        <taxon>Agaricales</taxon>
        <taxon>Marasmiineae</taxon>
        <taxon>Mycenaceae</taxon>
        <taxon>Mycena</taxon>
    </lineage>
</organism>
<gene>
    <name evidence="1" type="ORF">DFH08DRAFT_805162</name>
</gene>
<sequence length="447" mass="49834">MATGACTAGKQDIVELACRQGCAVLSAKTQYSREKQLQPAVLLNFHLWHTPPLQTFAIPVPVHTPPHLDLLLGRGTTMTPRPPPACETHTTPWSTLVPAHIAVAKDHVDIRHLEKSKNEDCKFFFNLQKRGTTLPHPQCRPACLGWDALMVLQYIWTRLKTTIVGVEKGLHLTCNACLHNHLHVFPEMIGYPCVQACTMLGTKEWVPRDGSYNYIKVFNHIVALFAIPSNPWAKETLKWYQHEVFGHVDIVQCADSDESNNEDHHPLLFVLLILFLEELNDPILNFVRCVQPRALSKVSQFSYQNCGGCGPTHQERGNKAIASALHMDGETLLRVLTTELIEVKVGGDSSTKNGVNSELLPDLEVALMIRVTMIDGLFLNEYYGCAQMGILLDNIAMDTRKPFVALGPLIPMVKHGGVKANHGMVSKNSKKVRSRQEAHEVVGYPEN</sequence>
<protein>
    <submittedName>
        <fullName evidence="1">Uncharacterized protein</fullName>
    </submittedName>
</protein>
<proteinExistence type="predicted"/>
<dbReference type="Pfam" id="PF20414">
    <property type="entry name" value="DUF6698"/>
    <property type="match status" value="1"/>
</dbReference>
<dbReference type="AlphaFoldDB" id="A0AAD7AC15"/>
<name>A0AAD7AC15_9AGAR</name>
<comment type="caution">
    <text evidence="1">The sequence shown here is derived from an EMBL/GenBank/DDBJ whole genome shotgun (WGS) entry which is preliminary data.</text>
</comment>
<accession>A0AAD7AC15</accession>